<protein>
    <submittedName>
        <fullName evidence="15">23S rRNA (Adenine(2503)-C(8))-methyltransferase Cfr</fullName>
    </submittedName>
</protein>
<keyword evidence="3" id="KW-0004">4Fe-4S</keyword>
<sequence length="344" mass="38597">MIYSKYDVMKRCISEMNFPDYRYEQLIKMIFAQHVSDFHAMYMLPERLRANLAETFGASACGLVPIAHQASGQADKVLFQLKDGNCVETVNLHYKKGWESFCISSQCGCGFGCKFCATGAIGHKRNMTADEITDQILYFYLAGHKMNSVSFMGMGEPFANPNLFDALKILTNPSLFGLSQRRITISTIGMIPGIKRLTRDFPQVNLAFSLHSPFEKQRSELMPINQTYPLHKVMDALDAHVANTKRRLFLAYIMLGGINDSAEHAKALAHLILSRGALSYLYHVDLIPYNVTDKTARKFIASNNETIKNFSDILHSNRISVAARMQFGSDIGAGCGQLYADERD</sequence>
<dbReference type="GO" id="GO:0051539">
    <property type="term" value="F:4 iron, 4 sulfur cluster binding"/>
    <property type="evidence" value="ECO:0007669"/>
    <property type="project" value="UniProtKB-KW"/>
</dbReference>
<dbReference type="InterPro" id="IPR013785">
    <property type="entry name" value="Aldolase_TIM"/>
</dbReference>
<dbReference type="PANTHER" id="PTHR30544">
    <property type="entry name" value="23S RRNA METHYLTRANSFERASE"/>
    <property type="match status" value="1"/>
</dbReference>
<dbReference type="Gene3D" id="3.20.20.70">
    <property type="entry name" value="Aldolase class I"/>
    <property type="match status" value="1"/>
</dbReference>
<dbReference type="InterPro" id="IPR022881">
    <property type="entry name" value="rRNA_lsu_MeTfrase_Cfr"/>
</dbReference>
<dbReference type="InterPro" id="IPR007197">
    <property type="entry name" value="rSAM"/>
</dbReference>
<dbReference type="Gene3D" id="1.10.150.530">
    <property type="match status" value="1"/>
</dbReference>
<organism evidence="15 16">
    <name type="scientific">Enterocloster bolteae</name>
    <dbReference type="NCBI Taxonomy" id="208479"/>
    <lineage>
        <taxon>Bacteria</taxon>
        <taxon>Bacillati</taxon>
        <taxon>Bacillota</taxon>
        <taxon>Clostridia</taxon>
        <taxon>Lachnospirales</taxon>
        <taxon>Lachnospiraceae</taxon>
        <taxon>Enterocloster</taxon>
    </lineage>
</organism>
<name>A0A412YS23_9FIRM</name>
<dbReference type="Pfam" id="PF04055">
    <property type="entry name" value="Radical_SAM"/>
    <property type="match status" value="1"/>
</dbReference>
<evidence type="ECO:0000256" key="7">
    <source>
        <dbReference type="ARBA" id="ARBA00022679"/>
    </source>
</evidence>
<comment type="subcellular location">
    <subcellularLocation>
        <location evidence="2">Cytoplasm</location>
    </subcellularLocation>
</comment>
<dbReference type="InterPro" id="IPR058240">
    <property type="entry name" value="rSAM_sf"/>
</dbReference>
<comment type="caution">
    <text evidence="15">The sequence shown here is derived from an EMBL/GenBank/DDBJ whole genome shotgun (WGS) entry which is preliminary data.</text>
</comment>
<dbReference type="GO" id="GO:0070475">
    <property type="term" value="P:rRNA base methylation"/>
    <property type="evidence" value="ECO:0007669"/>
    <property type="project" value="InterPro"/>
</dbReference>
<dbReference type="RefSeq" id="WP_118019828.1">
    <property type="nucleotide sequence ID" value="NZ_QRZM01000040.1"/>
</dbReference>
<dbReference type="SFLD" id="SFLDS00029">
    <property type="entry name" value="Radical_SAM"/>
    <property type="match status" value="2"/>
</dbReference>
<keyword evidence="5" id="KW-0698">rRNA processing</keyword>
<evidence type="ECO:0000313" key="16">
    <source>
        <dbReference type="Proteomes" id="UP000284543"/>
    </source>
</evidence>
<dbReference type="PANTHER" id="PTHR30544:SF5">
    <property type="entry name" value="RADICAL SAM CORE DOMAIN-CONTAINING PROTEIN"/>
    <property type="match status" value="1"/>
</dbReference>
<dbReference type="NCBIfam" id="NF011024">
    <property type="entry name" value="PRK14453.1"/>
    <property type="match status" value="1"/>
</dbReference>
<dbReference type="GO" id="GO:0005737">
    <property type="term" value="C:cytoplasm"/>
    <property type="evidence" value="ECO:0007669"/>
    <property type="project" value="UniProtKB-SubCell"/>
</dbReference>
<dbReference type="GO" id="GO:0046677">
    <property type="term" value="P:response to antibiotic"/>
    <property type="evidence" value="ECO:0007669"/>
    <property type="project" value="UniProtKB-KW"/>
</dbReference>
<dbReference type="SFLD" id="SFLDF00296">
    <property type="entry name" value="adenosine_C8_methyltransferase"/>
    <property type="match status" value="1"/>
</dbReference>
<dbReference type="FunFam" id="3.20.20.70:FF:000014">
    <property type="entry name" value="Probable dual-specificity RNA methyltransferase RlmN"/>
    <property type="match status" value="1"/>
</dbReference>
<keyword evidence="4" id="KW-0963">Cytoplasm</keyword>
<proteinExistence type="predicted"/>
<dbReference type="GO" id="GO:0008173">
    <property type="term" value="F:RNA methyltransferase activity"/>
    <property type="evidence" value="ECO:0007669"/>
    <property type="project" value="InterPro"/>
</dbReference>
<dbReference type="NCBIfam" id="TIGR04432">
    <property type="entry name" value="rSAM_Cfr"/>
    <property type="match status" value="1"/>
</dbReference>
<comment type="cofactor">
    <cofactor evidence="1">
        <name>[4Fe-4S] cluster</name>
        <dbReference type="ChEBI" id="CHEBI:49883"/>
    </cofactor>
</comment>
<evidence type="ECO:0000256" key="8">
    <source>
        <dbReference type="ARBA" id="ARBA00022691"/>
    </source>
</evidence>
<evidence type="ECO:0000256" key="3">
    <source>
        <dbReference type="ARBA" id="ARBA00022485"/>
    </source>
</evidence>
<keyword evidence="11" id="KW-0411">Iron-sulfur</keyword>
<keyword evidence="12" id="KW-1015">Disulfide bond</keyword>
<dbReference type="PROSITE" id="PS51918">
    <property type="entry name" value="RADICAL_SAM"/>
    <property type="match status" value="1"/>
</dbReference>
<gene>
    <name evidence="15" type="ORF">DWW02_29785</name>
</gene>
<evidence type="ECO:0000256" key="4">
    <source>
        <dbReference type="ARBA" id="ARBA00022490"/>
    </source>
</evidence>
<accession>A0A412YS23</accession>
<feature type="domain" description="Radical SAM core" evidence="14">
    <location>
        <begin position="95"/>
        <end position="330"/>
    </location>
</feature>
<dbReference type="GO" id="GO:0030488">
    <property type="term" value="P:tRNA methylation"/>
    <property type="evidence" value="ECO:0007669"/>
    <property type="project" value="TreeGrafter"/>
</dbReference>
<evidence type="ECO:0000256" key="11">
    <source>
        <dbReference type="ARBA" id="ARBA00023014"/>
    </source>
</evidence>
<keyword evidence="6 15" id="KW-0489">Methyltransferase</keyword>
<dbReference type="SFLD" id="SFLDG01062">
    <property type="entry name" value="methyltransferase_(Class_A)"/>
    <property type="match status" value="1"/>
</dbReference>
<reference evidence="15 16" key="1">
    <citation type="submission" date="2018-08" db="EMBL/GenBank/DDBJ databases">
        <title>A genome reference for cultivated species of the human gut microbiota.</title>
        <authorList>
            <person name="Zou Y."/>
            <person name="Xue W."/>
            <person name="Luo G."/>
        </authorList>
    </citation>
    <scope>NUCLEOTIDE SEQUENCE [LARGE SCALE GENOMIC DNA]</scope>
    <source>
        <strain evidence="15 16">AF14-18</strain>
    </source>
</reference>
<keyword evidence="8" id="KW-0949">S-adenosyl-L-methionine</keyword>
<dbReference type="EMBL" id="QRZM01000040">
    <property type="protein sequence ID" value="RGV67573.1"/>
    <property type="molecule type" value="Genomic_DNA"/>
</dbReference>
<evidence type="ECO:0000259" key="14">
    <source>
        <dbReference type="PROSITE" id="PS51918"/>
    </source>
</evidence>
<evidence type="ECO:0000256" key="6">
    <source>
        <dbReference type="ARBA" id="ARBA00022603"/>
    </source>
</evidence>
<dbReference type="InterPro" id="IPR004383">
    <property type="entry name" value="rRNA_lsu_MTrfase_RlmN/Cfr"/>
</dbReference>
<evidence type="ECO:0000313" key="15">
    <source>
        <dbReference type="EMBL" id="RGV67573.1"/>
    </source>
</evidence>
<evidence type="ECO:0000256" key="9">
    <source>
        <dbReference type="ARBA" id="ARBA00022723"/>
    </source>
</evidence>
<dbReference type="GO" id="GO:0046872">
    <property type="term" value="F:metal ion binding"/>
    <property type="evidence" value="ECO:0007669"/>
    <property type="project" value="UniProtKB-KW"/>
</dbReference>
<dbReference type="CDD" id="cd01335">
    <property type="entry name" value="Radical_SAM"/>
    <property type="match status" value="1"/>
</dbReference>
<dbReference type="AlphaFoldDB" id="A0A412YS23"/>
<keyword evidence="9" id="KW-0479">Metal-binding</keyword>
<keyword evidence="13" id="KW-0046">Antibiotic resistance</keyword>
<dbReference type="InterPro" id="IPR040072">
    <property type="entry name" value="Methyltransferase_A"/>
</dbReference>
<evidence type="ECO:0000256" key="2">
    <source>
        <dbReference type="ARBA" id="ARBA00004496"/>
    </source>
</evidence>
<dbReference type="NCBIfam" id="NF000424">
    <property type="entry name" value="CfrAB"/>
    <property type="match status" value="1"/>
</dbReference>
<dbReference type="InterPro" id="IPR005839">
    <property type="entry name" value="Methylthiotransferase"/>
</dbReference>
<dbReference type="PIRSF" id="PIRSF006004">
    <property type="entry name" value="CHP00048"/>
    <property type="match status" value="1"/>
</dbReference>
<keyword evidence="10" id="KW-0408">Iron</keyword>
<dbReference type="SUPFAM" id="SSF102114">
    <property type="entry name" value="Radical SAM enzymes"/>
    <property type="match status" value="1"/>
</dbReference>
<evidence type="ECO:0000256" key="1">
    <source>
        <dbReference type="ARBA" id="ARBA00001966"/>
    </source>
</evidence>
<dbReference type="SFLD" id="SFLDG01061">
    <property type="entry name" value="methylthiotransferase"/>
    <property type="match status" value="1"/>
</dbReference>
<evidence type="ECO:0000256" key="5">
    <source>
        <dbReference type="ARBA" id="ARBA00022552"/>
    </source>
</evidence>
<dbReference type="SFLD" id="SFLDF00275">
    <property type="entry name" value="adenosine_C2_methyltransferase"/>
    <property type="match status" value="1"/>
</dbReference>
<evidence type="ECO:0000256" key="13">
    <source>
        <dbReference type="ARBA" id="ARBA00023251"/>
    </source>
</evidence>
<keyword evidence="7 15" id="KW-0808">Transferase</keyword>
<evidence type="ECO:0000256" key="10">
    <source>
        <dbReference type="ARBA" id="ARBA00023004"/>
    </source>
</evidence>
<dbReference type="Proteomes" id="UP000284543">
    <property type="component" value="Unassembled WGS sequence"/>
</dbReference>
<evidence type="ECO:0000256" key="12">
    <source>
        <dbReference type="ARBA" id="ARBA00023157"/>
    </source>
</evidence>